<protein>
    <submittedName>
        <fullName evidence="2">Mitotic spindle assembly checkpoint protein MAD2B</fullName>
    </submittedName>
</protein>
<organism evidence="2">
    <name type="scientific">Bactrocera dorsalis</name>
    <name type="common">Oriental fruit fly</name>
    <name type="synonym">Dacus dorsalis</name>
    <dbReference type="NCBI Taxonomy" id="27457"/>
    <lineage>
        <taxon>Eukaryota</taxon>
        <taxon>Metazoa</taxon>
        <taxon>Ecdysozoa</taxon>
        <taxon>Arthropoda</taxon>
        <taxon>Hexapoda</taxon>
        <taxon>Insecta</taxon>
        <taxon>Pterygota</taxon>
        <taxon>Neoptera</taxon>
        <taxon>Endopterygota</taxon>
        <taxon>Diptera</taxon>
        <taxon>Brachycera</taxon>
        <taxon>Muscomorpha</taxon>
        <taxon>Tephritoidea</taxon>
        <taxon>Tephritidae</taxon>
        <taxon>Bactrocera</taxon>
        <taxon>Bactrocera</taxon>
    </lineage>
</organism>
<dbReference type="EMBL" id="GAKP01008604">
    <property type="protein sequence ID" value="JAC50348.1"/>
    <property type="molecule type" value="Transcribed_RNA"/>
</dbReference>
<dbReference type="PROSITE" id="PS50815">
    <property type="entry name" value="HORMA"/>
    <property type="match status" value="1"/>
</dbReference>
<name>A0A034W990_BACDO</name>
<dbReference type="OrthoDB" id="21254at2759"/>
<dbReference type="CTD" id="40677"/>
<evidence type="ECO:0000259" key="1">
    <source>
        <dbReference type="PROSITE" id="PS50815"/>
    </source>
</evidence>
<proteinExistence type="predicted"/>
<dbReference type="InterPro" id="IPR003511">
    <property type="entry name" value="HORMA_dom"/>
</dbReference>
<dbReference type="Pfam" id="PF02301">
    <property type="entry name" value="HORMA"/>
    <property type="match status" value="1"/>
</dbReference>
<dbReference type="AlphaFoldDB" id="A0A034W990"/>
<dbReference type="RefSeq" id="XP_011209161.2">
    <property type="nucleotide sequence ID" value="XM_011210859.4"/>
</dbReference>
<feature type="domain" description="HORMA" evidence="1">
    <location>
        <begin position="4"/>
        <end position="202"/>
    </location>
</feature>
<accession>A0A034W990</accession>
<dbReference type="GO" id="GO:0016035">
    <property type="term" value="C:zeta DNA polymerase complex"/>
    <property type="evidence" value="ECO:0007669"/>
    <property type="project" value="TreeGrafter"/>
</dbReference>
<sequence length="203" mass="23824">MSREELSDIVIEALEVFLNHILYVRDLYPAQIFKKRRFYNAPVYVSIFPPLNSYIHNILRTARELQQRGELQCVVLQFYHDEIPLNECYSFDIKQFQADEQMICEATAANDKFLIEFEEQLRSSLYKLAERVKPLNALPNGAKFKVALNTTQEAFIHLSHNSNYQNFPWLCEGLKPERNKQEIALLPLTRLNSIGLRLNLEIF</sequence>
<dbReference type="SUPFAM" id="SSF56019">
    <property type="entry name" value="The spindle assembly checkpoint protein mad2"/>
    <property type="match status" value="1"/>
</dbReference>
<gene>
    <name evidence="2" type="primary">MD2L2</name>
</gene>
<dbReference type="PANTHER" id="PTHR11842">
    <property type="entry name" value="MITOTIC SPINDLE ASSEMBLY CHECKPOINT PROTEIN MAD2"/>
    <property type="match status" value="1"/>
</dbReference>
<dbReference type="KEGG" id="bdr:105230219"/>
<dbReference type="PANTHER" id="PTHR11842:SF10">
    <property type="entry name" value="MITOTIC SPINDLE ASSEMBLY CHECKPOINT PROTEIN MAD2B"/>
    <property type="match status" value="1"/>
</dbReference>
<evidence type="ECO:0000313" key="2">
    <source>
        <dbReference type="EMBL" id="JAC50348.1"/>
    </source>
</evidence>
<dbReference type="GeneID" id="105230219"/>
<dbReference type="InterPro" id="IPR036570">
    <property type="entry name" value="HORMA_dom_sf"/>
</dbReference>
<dbReference type="InterPro" id="IPR045091">
    <property type="entry name" value="Mad2-like"/>
</dbReference>
<dbReference type="Gene3D" id="3.30.900.10">
    <property type="entry name" value="HORMA domain"/>
    <property type="match status" value="1"/>
</dbReference>
<reference evidence="2" key="1">
    <citation type="journal article" date="2014" name="BMC Genomics">
        <title>Characterizing the developmental transcriptome of the oriental fruit fly, Bactrocera dorsalis (Diptera: Tephritidae) through comparative genomic analysis with Drosophila melanogaster utilizing modENCODE datasets.</title>
        <authorList>
            <person name="Geib S.M."/>
            <person name="Calla B."/>
            <person name="Hall B."/>
            <person name="Hou S."/>
            <person name="Manoukis N.C."/>
        </authorList>
    </citation>
    <scope>NUCLEOTIDE SEQUENCE</scope>
    <source>
        <strain evidence="2">Punador</strain>
    </source>
</reference>